<evidence type="ECO:0000259" key="7">
    <source>
        <dbReference type="Pfam" id="PF07980"/>
    </source>
</evidence>
<evidence type="ECO:0000313" key="10">
    <source>
        <dbReference type="Proteomes" id="UP000183253"/>
    </source>
</evidence>
<sequence length="547" mass="62335">MKKILLYCMPFCLLLASCSDLLDEESYSETGKGNYLNNAKEAETVLQGVYKNLANEYTYSYHLSLLFTISTDIAQCEGSSTTSFREIPTNSHNASTSQIARTWQQLYSAIYDANDFIETVSGRMDSWGSSDRELAAIYLGEARALRALFYFELVRWYGNVVLMTSTADSRKKDEDYEQAAAKDVYAYIEEDLKYAAEVLPWAVDDTKRTSNAYRFSKGAALGLLAKVYCTWAGYPVKDESKWAEAEKVARRVVESGKHRLISDYETVWKNTCNGIWDAGESLIEVSFYSPTGLDSDNTAGRIGKWNGVSATTIDGERGRNAANWKVVYSFTRDWEAQNDPRMKLSIADYKYDHTLGSGPITYFSTISSPNPSEDQKNKQRQLFTPAKWDTEKYVETSNYIVNNDKSNVNWYILRYSDVLLLFAEALNESGGSIVDAVDAVNAVRRRGFGDTKHDLSYGLSREDLRTAIRKERAYELCFEGHRKQDLIRWGIYYDRVMETAQELVNWYSNANYAVAKYIIKGRHELLPIPQRDLDMMPKCKQNPGWGQ</sequence>
<dbReference type="CDD" id="cd08977">
    <property type="entry name" value="SusD"/>
    <property type="match status" value="1"/>
</dbReference>
<dbReference type="InterPro" id="IPR012944">
    <property type="entry name" value="SusD_RagB_dom"/>
</dbReference>
<dbReference type="AlphaFoldDB" id="A0A1H4FK89"/>
<feature type="chain" id="PRO_5010343578" evidence="6">
    <location>
        <begin position="23"/>
        <end position="547"/>
    </location>
</feature>
<dbReference type="EMBL" id="FNRI01000011">
    <property type="protein sequence ID" value="SEA97571.1"/>
    <property type="molecule type" value="Genomic_DNA"/>
</dbReference>
<evidence type="ECO:0000259" key="8">
    <source>
        <dbReference type="Pfam" id="PF14322"/>
    </source>
</evidence>
<feature type="domain" description="SusD-like N-terminal" evidence="8">
    <location>
        <begin position="22"/>
        <end position="228"/>
    </location>
</feature>
<accession>A0A1H4FK89</accession>
<organism evidence="9 10">
    <name type="scientific">Alistipes timonensis JC136</name>
    <dbReference type="NCBI Taxonomy" id="1033731"/>
    <lineage>
        <taxon>Bacteria</taxon>
        <taxon>Pseudomonadati</taxon>
        <taxon>Bacteroidota</taxon>
        <taxon>Bacteroidia</taxon>
        <taxon>Bacteroidales</taxon>
        <taxon>Rikenellaceae</taxon>
        <taxon>Alistipes</taxon>
    </lineage>
</organism>
<keyword evidence="10" id="KW-1185">Reference proteome</keyword>
<comment type="subcellular location">
    <subcellularLocation>
        <location evidence="1">Cell outer membrane</location>
    </subcellularLocation>
</comment>
<proteinExistence type="inferred from homology"/>
<evidence type="ECO:0000256" key="1">
    <source>
        <dbReference type="ARBA" id="ARBA00004442"/>
    </source>
</evidence>
<name>A0A1H4FK89_9BACT</name>
<feature type="signal peptide" evidence="6">
    <location>
        <begin position="1"/>
        <end position="22"/>
    </location>
</feature>
<dbReference type="GO" id="GO:0009279">
    <property type="term" value="C:cell outer membrane"/>
    <property type="evidence" value="ECO:0007669"/>
    <property type="project" value="UniProtKB-SubCell"/>
</dbReference>
<keyword evidence="3 6" id="KW-0732">Signal</keyword>
<protein>
    <submittedName>
        <fullName evidence="9">Starch-binding associating with outer membrane</fullName>
    </submittedName>
</protein>
<dbReference type="Pfam" id="PF14322">
    <property type="entry name" value="SusD-like_3"/>
    <property type="match status" value="1"/>
</dbReference>
<feature type="domain" description="RagB/SusD" evidence="7">
    <location>
        <begin position="336"/>
        <end position="545"/>
    </location>
</feature>
<evidence type="ECO:0000256" key="6">
    <source>
        <dbReference type="SAM" id="SignalP"/>
    </source>
</evidence>
<dbReference type="RefSeq" id="WP_026020655.1">
    <property type="nucleotide sequence ID" value="NZ_CAEG01000007.1"/>
</dbReference>
<evidence type="ECO:0000256" key="4">
    <source>
        <dbReference type="ARBA" id="ARBA00023136"/>
    </source>
</evidence>
<dbReference type="PROSITE" id="PS51257">
    <property type="entry name" value="PROKAR_LIPOPROTEIN"/>
    <property type="match status" value="1"/>
</dbReference>
<keyword evidence="4" id="KW-0472">Membrane</keyword>
<comment type="similarity">
    <text evidence="2">Belongs to the SusD family.</text>
</comment>
<gene>
    <name evidence="9" type="ORF">SAMN05444145_1112</name>
</gene>
<dbReference type="InterPro" id="IPR033985">
    <property type="entry name" value="SusD-like_N"/>
</dbReference>
<evidence type="ECO:0000313" key="9">
    <source>
        <dbReference type="EMBL" id="SEA97571.1"/>
    </source>
</evidence>
<dbReference type="Gene3D" id="1.25.40.390">
    <property type="match status" value="1"/>
</dbReference>
<dbReference type="OrthoDB" id="727588at2"/>
<dbReference type="Proteomes" id="UP000183253">
    <property type="component" value="Unassembled WGS sequence"/>
</dbReference>
<reference evidence="9 10" key="1">
    <citation type="submission" date="2016-10" db="EMBL/GenBank/DDBJ databases">
        <authorList>
            <person name="de Groot N.N."/>
        </authorList>
    </citation>
    <scope>NUCLEOTIDE SEQUENCE [LARGE SCALE GENOMIC DNA]</scope>
    <source>
        <strain evidence="9 10">DSM 25383</strain>
    </source>
</reference>
<evidence type="ECO:0000256" key="3">
    <source>
        <dbReference type="ARBA" id="ARBA00022729"/>
    </source>
</evidence>
<dbReference type="InterPro" id="IPR011990">
    <property type="entry name" value="TPR-like_helical_dom_sf"/>
</dbReference>
<dbReference type="Pfam" id="PF07980">
    <property type="entry name" value="SusD_RagB"/>
    <property type="match status" value="1"/>
</dbReference>
<dbReference type="SUPFAM" id="SSF48452">
    <property type="entry name" value="TPR-like"/>
    <property type="match status" value="1"/>
</dbReference>
<dbReference type="STRING" id="1033731.SAMN05444145_1112"/>
<evidence type="ECO:0000256" key="5">
    <source>
        <dbReference type="ARBA" id="ARBA00023237"/>
    </source>
</evidence>
<keyword evidence="5" id="KW-0998">Cell outer membrane</keyword>
<evidence type="ECO:0000256" key="2">
    <source>
        <dbReference type="ARBA" id="ARBA00006275"/>
    </source>
</evidence>